<feature type="coiled-coil region" evidence="1">
    <location>
        <begin position="17"/>
        <end position="44"/>
    </location>
</feature>
<gene>
    <name evidence="2" type="ORF">D7Z94_12640</name>
</gene>
<dbReference type="OrthoDB" id="1178707at2"/>
<evidence type="ECO:0000256" key="1">
    <source>
        <dbReference type="SAM" id="Coils"/>
    </source>
</evidence>
<proteinExistence type="predicted"/>
<comment type="caution">
    <text evidence="2">The sequence shown here is derived from an EMBL/GenBank/DDBJ whole genome shotgun (WGS) entry which is preliminary data.</text>
</comment>
<dbReference type="AlphaFoldDB" id="A0A3B0CAM2"/>
<sequence length="127" mass="15592">MDWQKLYWETDNWVNHLTFYEDELQFLQKLLDRYFEDLVQYQNLDEIREEVMRFQDLKYTCSKLLANTREHRHQLALAINEKDTEHGFTRQTHLGLQEKLQDFTLGFNTTKKEIQYITKELVESLKQ</sequence>
<evidence type="ECO:0000313" key="3">
    <source>
        <dbReference type="Proteomes" id="UP000276603"/>
    </source>
</evidence>
<keyword evidence="3" id="KW-1185">Reference proteome</keyword>
<reference evidence="2 3" key="1">
    <citation type="submission" date="2018-10" db="EMBL/GenBank/DDBJ databases">
        <title>Ulvibacterium marinum gen. nov., sp. nov., a novel marine bacterium of the family Flavobacteriaceae, isolated from a culture of the green alga Ulva prolifera.</title>
        <authorList>
            <person name="Zhang Z."/>
        </authorList>
    </citation>
    <scope>NUCLEOTIDE SEQUENCE [LARGE SCALE GENOMIC DNA]</scope>
    <source>
        <strain evidence="2 3">CCMM003</strain>
    </source>
</reference>
<accession>A0A3B0CAM2</accession>
<organism evidence="2 3">
    <name type="scientific">Ulvibacterium marinum</name>
    <dbReference type="NCBI Taxonomy" id="2419782"/>
    <lineage>
        <taxon>Bacteria</taxon>
        <taxon>Pseudomonadati</taxon>
        <taxon>Bacteroidota</taxon>
        <taxon>Flavobacteriia</taxon>
        <taxon>Flavobacteriales</taxon>
        <taxon>Flavobacteriaceae</taxon>
        <taxon>Ulvibacterium</taxon>
    </lineage>
</organism>
<evidence type="ECO:0000313" key="2">
    <source>
        <dbReference type="EMBL" id="RKN81738.1"/>
    </source>
</evidence>
<dbReference type="RefSeq" id="WP_120711891.1">
    <property type="nucleotide sequence ID" value="NZ_RBCJ01000002.1"/>
</dbReference>
<dbReference type="EMBL" id="RBCJ01000002">
    <property type="protein sequence ID" value="RKN81738.1"/>
    <property type="molecule type" value="Genomic_DNA"/>
</dbReference>
<protein>
    <submittedName>
        <fullName evidence="2">Uncharacterized protein</fullName>
    </submittedName>
</protein>
<keyword evidence="1" id="KW-0175">Coiled coil</keyword>
<name>A0A3B0CAM2_9FLAO</name>
<dbReference type="Proteomes" id="UP000276603">
    <property type="component" value="Unassembled WGS sequence"/>
</dbReference>